<reference evidence="4 5" key="1">
    <citation type="submission" date="2014-06" db="EMBL/GenBank/DDBJ databases">
        <title>Draft genome sequence of Bacillus gaemokensis JCM 15801 (MCCC 1A00707).</title>
        <authorList>
            <person name="Lai Q."/>
            <person name="Liu Y."/>
            <person name="Shao Z."/>
        </authorList>
    </citation>
    <scope>NUCLEOTIDE SEQUENCE [LARGE SCALE GENOMIC DNA]</scope>
    <source>
        <strain evidence="4 5">JCM 15801</strain>
    </source>
</reference>
<dbReference type="AlphaFoldDB" id="A0A073KEP2"/>
<dbReference type="eggNOG" id="COG0456">
    <property type="taxonomic scope" value="Bacteria"/>
</dbReference>
<sequence>MIQKANKGEVQQILSFTAQSLFEGTRETCQLSQEKAIEITQPLLEKGAYYLVVKQENDIAGWILLGENTDYFSGEEIGFIYELYIFPEHRGKGLSRKLMKAGIDKLQEKYKEIRLNVFAGNFAKEMYREFGFVERQVVMTLKQ</sequence>
<dbReference type="InterPro" id="IPR050680">
    <property type="entry name" value="YpeA/RimI_acetyltransf"/>
</dbReference>
<evidence type="ECO:0000259" key="3">
    <source>
        <dbReference type="PROSITE" id="PS51186"/>
    </source>
</evidence>
<dbReference type="CDD" id="cd04301">
    <property type="entry name" value="NAT_SF"/>
    <property type="match status" value="1"/>
</dbReference>
<dbReference type="RefSeq" id="WP_033673692.1">
    <property type="nucleotide sequence ID" value="NZ_JOTM01000003.1"/>
</dbReference>
<gene>
    <name evidence="4" type="ORF">BAGA_18210</name>
</gene>
<dbReference type="Gene3D" id="3.40.630.30">
    <property type="match status" value="1"/>
</dbReference>
<dbReference type="InterPro" id="IPR000182">
    <property type="entry name" value="GNAT_dom"/>
</dbReference>
<evidence type="ECO:0000256" key="1">
    <source>
        <dbReference type="ARBA" id="ARBA00022679"/>
    </source>
</evidence>
<evidence type="ECO:0000313" key="4">
    <source>
        <dbReference type="EMBL" id="KEK25035.1"/>
    </source>
</evidence>
<organism evidence="4 5">
    <name type="scientific">Bacillus gaemokensis</name>
    <dbReference type="NCBI Taxonomy" id="574375"/>
    <lineage>
        <taxon>Bacteria</taxon>
        <taxon>Bacillati</taxon>
        <taxon>Bacillota</taxon>
        <taxon>Bacilli</taxon>
        <taxon>Bacillales</taxon>
        <taxon>Bacillaceae</taxon>
        <taxon>Bacillus</taxon>
        <taxon>Bacillus cereus group</taxon>
    </lineage>
</organism>
<dbReference type="GO" id="GO:0016747">
    <property type="term" value="F:acyltransferase activity, transferring groups other than amino-acyl groups"/>
    <property type="evidence" value="ECO:0007669"/>
    <property type="project" value="InterPro"/>
</dbReference>
<evidence type="ECO:0000256" key="2">
    <source>
        <dbReference type="ARBA" id="ARBA00023315"/>
    </source>
</evidence>
<accession>A0A073KEP2</accession>
<protein>
    <submittedName>
        <fullName evidence="4">Acetyltransferase</fullName>
    </submittedName>
</protein>
<evidence type="ECO:0000313" key="5">
    <source>
        <dbReference type="Proteomes" id="UP000027778"/>
    </source>
</evidence>
<dbReference type="PANTHER" id="PTHR43420:SF41">
    <property type="entry name" value="IAA ACETYLTRANSFERASE"/>
    <property type="match status" value="1"/>
</dbReference>
<dbReference type="EMBL" id="JOTM01000003">
    <property type="protein sequence ID" value="KEK25035.1"/>
    <property type="molecule type" value="Genomic_DNA"/>
</dbReference>
<comment type="caution">
    <text evidence="4">The sequence shown here is derived from an EMBL/GenBank/DDBJ whole genome shotgun (WGS) entry which is preliminary data.</text>
</comment>
<name>A0A073KEP2_9BACI</name>
<keyword evidence="1 4" id="KW-0808">Transferase</keyword>
<dbReference type="SUPFAM" id="SSF55729">
    <property type="entry name" value="Acyl-CoA N-acyltransferases (Nat)"/>
    <property type="match status" value="1"/>
</dbReference>
<dbReference type="STRING" id="574375.AZF08_10780"/>
<keyword evidence="2" id="KW-0012">Acyltransferase</keyword>
<dbReference type="Pfam" id="PF00583">
    <property type="entry name" value="Acetyltransf_1"/>
    <property type="match status" value="1"/>
</dbReference>
<proteinExistence type="predicted"/>
<dbReference type="InterPro" id="IPR016181">
    <property type="entry name" value="Acyl_CoA_acyltransferase"/>
</dbReference>
<dbReference type="Proteomes" id="UP000027778">
    <property type="component" value="Unassembled WGS sequence"/>
</dbReference>
<keyword evidence="5" id="KW-1185">Reference proteome</keyword>
<dbReference type="PANTHER" id="PTHR43420">
    <property type="entry name" value="ACETYLTRANSFERASE"/>
    <property type="match status" value="1"/>
</dbReference>
<dbReference type="PROSITE" id="PS51186">
    <property type="entry name" value="GNAT"/>
    <property type="match status" value="1"/>
</dbReference>
<feature type="domain" description="N-acetyltransferase" evidence="3">
    <location>
        <begin position="11"/>
        <end position="143"/>
    </location>
</feature>
<dbReference type="OrthoDB" id="156739at2"/>